<accession>A0ABW5WV76</accession>
<proteinExistence type="predicted"/>
<dbReference type="RefSeq" id="WP_377771135.1">
    <property type="nucleotide sequence ID" value="NZ_JBHUOQ010000001.1"/>
</dbReference>
<dbReference type="PANTHER" id="PTHR38479">
    <property type="entry name" value="LMO0824 PROTEIN"/>
    <property type="match status" value="1"/>
</dbReference>
<protein>
    <submittedName>
        <fullName evidence="1">DNA glycosylase AlkZ-like family protein</fullName>
    </submittedName>
</protein>
<sequence length="342" mass="40965">MNELMDYRLNHSLITDKKESVHSVLSHVIGIQAQYPNYAKINIINRLHENAYSHFHHSLDHPETVMAWGQRRTVHYYSKEDWLCLAVFFEREVKWPDKHLHNMGYSIDDEIKRMESLFSNRNPVEKKDLQEYYQEEWKDLFHWSALFLKASSEGNLYFKLKENKKYYYWNHFDEIQVDRKELELKMLRQYFSAYGPATKADAAHFFGVRQSFFTIPFEEYFNVYQIEGINYYYSDLQCSNQNPEVILLGKFDPLLLAYKDKRWIVSKDEEPQIWRKAAQVEAVVIINNKFAGTWRYKVRGGRVVFNVFLSKPVNKYLKGKIKEALQPFAFALNKEFHAVEFL</sequence>
<dbReference type="PANTHER" id="PTHR38479:SF2">
    <property type="entry name" value="WINGED HELIX DNA-BINDING DOMAIN-CONTAINING PROTEIN"/>
    <property type="match status" value="1"/>
</dbReference>
<dbReference type="InterPro" id="IPR009351">
    <property type="entry name" value="AlkZ-like"/>
</dbReference>
<name>A0ABW5WV76_9STAP</name>
<reference evidence="2" key="1">
    <citation type="journal article" date="2019" name="Int. J. Syst. Evol. Microbiol.">
        <title>The Global Catalogue of Microorganisms (GCM) 10K type strain sequencing project: providing services to taxonomists for standard genome sequencing and annotation.</title>
        <authorList>
            <consortium name="The Broad Institute Genomics Platform"/>
            <consortium name="The Broad Institute Genome Sequencing Center for Infectious Disease"/>
            <person name="Wu L."/>
            <person name="Ma J."/>
        </authorList>
    </citation>
    <scope>NUCLEOTIDE SEQUENCE [LARGE SCALE GENOMIC DNA]</scope>
    <source>
        <strain evidence="2">KCTC 33575</strain>
    </source>
</reference>
<gene>
    <name evidence="1" type="ORF">ACFSX4_02265</name>
</gene>
<comment type="caution">
    <text evidence="1">The sequence shown here is derived from an EMBL/GenBank/DDBJ whole genome shotgun (WGS) entry which is preliminary data.</text>
</comment>
<organism evidence="1 2">
    <name type="scientific">Corticicoccus populi</name>
    <dbReference type="NCBI Taxonomy" id="1812821"/>
    <lineage>
        <taxon>Bacteria</taxon>
        <taxon>Bacillati</taxon>
        <taxon>Bacillota</taxon>
        <taxon>Bacilli</taxon>
        <taxon>Bacillales</taxon>
        <taxon>Staphylococcaceae</taxon>
        <taxon>Corticicoccus</taxon>
    </lineage>
</organism>
<evidence type="ECO:0000313" key="2">
    <source>
        <dbReference type="Proteomes" id="UP001597519"/>
    </source>
</evidence>
<dbReference type="Pfam" id="PF06224">
    <property type="entry name" value="AlkZ-like"/>
    <property type="match status" value="1"/>
</dbReference>
<dbReference type="Proteomes" id="UP001597519">
    <property type="component" value="Unassembled WGS sequence"/>
</dbReference>
<evidence type="ECO:0000313" key="1">
    <source>
        <dbReference type="EMBL" id="MFD2829274.1"/>
    </source>
</evidence>
<dbReference type="EMBL" id="JBHUOQ010000001">
    <property type="protein sequence ID" value="MFD2829274.1"/>
    <property type="molecule type" value="Genomic_DNA"/>
</dbReference>
<keyword evidence="2" id="KW-1185">Reference proteome</keyword>